<evidence type="ECO:0000313" key="2">
    <source>
        <dbReference type="Proteomes" id="UP000018679"/>
    </source>
</evidence>
<protein>
    <submittedName>
        <fullName evidence="1">Uncharacterized protein</fullName>
    </submittedName>
</protein>
<reference evidence="1 2" key="1">
    <citation type="journal article" date="2013" name="Genome Announc.">
        <title>Genome Sequences of 28 Bordetella pertussis U.S. Outbreak Strains Dating from 2010 to 2012.</title>
        <authorList>
            <person name="Harvill E.T."/>
            <person name="Goodfield L.L."/>
            <person name="Ivanov Y."/>
            <person name="Meyer J.A."/>
            <person name="Newth C."/>
            <person name="Cassiday P."/>
            <person name="Tondella M.L."/>
            <person name="Liao P."/>
            <person name="Zimmerman J."/>
            <person name="Meert K."/>
            <person name="Wessel D."/>
            <person name="Berger J."/>
            <person name="Dean J.M."/>
            <person name="Holubkov R."/>
            <person name="Burr J."/>
            <person name="Liu T."/>
            <person name="Brinkac L."/>
            <person name="Kim M."/>
            <person name="Losada L."/>
        </authorList>
    </citation>
    <scope>NUCLEOTIDE SEQUENCE [LARGE SCALE GENOMIC DNA]</scope>
    <source>
        <strain evidence="1 2">CHLA-26</strain>
    </source>
</reference>
<dbReference type="AlphaFoldDB" id="A0AAI9NFN7"/>
<dbReference type="Proteomes" id="UP000018679">
    <property type="component" value="Unassembled WGS sequence"/>
</dbReference>
<gene>
    <name evidence="1" type="ORF">L566_2005</name>
</gene>
<organism evidence="1 2">
    <name type="scientific">Bordetella pertussis CHLA-26</name>
    <dbReference type="NCBI Taxonomy" id="1331284"/>
    <lineage>
        <taxon>Bacteria</taxon>
        <taxon>Pseudomonadati</taxon>
        <taxon>Pseudomonadota</taxon>
        <taxon>Betaproteobacteria</taxon>
        <taxon>Burkholderiales</taxon>
        <taxon>Alcaligenaceae</taxon>
        <taxon>Bordetella</taxon>
    </lineage>
</organism>
<sequence length="48" mass="5497">MPIKALPMQGKKRAGMLRRAAIRRGRKAPPGTARCYPRQMWTNLLTVF</sequence>
<evidence type="ECO:0000313" key="1">
    <source>
        <dbReference type="EMBL" id="ETH31800.1"/>
    </source>
</evidence>
<comment type="caution">
    <text evidence="1">The sequence shown here is derived from an EMBL/GenBank/DDBJ whole genome shotgun (WGS) entry which is preliminary data.</text>
</comment>
<accession>A0AAI9NFN7</accession>
<name>A0AAI9NFN7_BORPT</name>
<proteinExistence type="predicted"/>
<dbReference type="EMBL" id="AXSB02000011">
    <property type="protein sequence ID" value="ETH31800.1"/>
    <property type="molecule type" value="Genomic_DNA"/>
</dbReference>